<protein>
    <submittedName>
        <fullName evidence="2">Uncharacterized protein</fullName>
    </submittedName>
</protein>
<evidence type="ECO:0000256" key="1">
    <source>
        <dbReference type="SAM" id="MobiDB-lite"/>
    </source>
</evidence>
<sequence length="105" mass="11590">MIIGEAPSQSREQENAFVALKLEVSSNTSENEQFSVIATSFDDSKPGNDAITNSNSEMPSIADSSLGQKTSTELTSTRAAPATFLRFSRLPIELRIKIWRHSFPR</sequence>
<accession>A0A9P5IQF3</accession>
<organism evidence="2 3">
    <name type="scientific">Botrytis byssoidea</name>
    <dbReference type="NCBI Taxonomy" id="139641"/>
    <lineage>
        <taxon>Eukaryota</taxon>
        <taxon>Fungi</taxon>
        <taxon>Dikarya</taxon>
        <taxon>Ascomycota</taxon>
        <taxon>Pezizomycotina</taxon>
        <taxon>Leotiomycetes</taxon>
        <taxon>Helotiales</taxon>
        <taxon>Sclerotiniaceae</taxon>
        <taxon>Botrytis</taxon>
    </lineage>
</organism>
<feature type="compositionally biased region" description="Polar residues" evidence="1">
    <location>
        <begin position="50"/>
        <end position="67"/>
    </location>
</feature>
<name>A0A9P5IQF3_9HELO</name>
<comment type="caution">
    <text evidence="2">The sequence shown here is derived from an EMBL/GenBank/DDBJ whole genome shotgun (WGS) entry which is preliminary data.</text>
</comment>
<reference evidence="2 3" key="1">
    <citation type="journal article" date="2020" name="Genome Biol. Evol.">
        <title>Comparative genomics of Sclerotiniaceae.</title>
        <authorList>
            <person name="Valero Jimenez C.A."/>
            <person name="Steentjes M."/>
            <person name="Scholten O.E."/>
            <person name="Van Kan J.A.L."/>
        </authorList>
    </citation>
    <scope>NUCLEOTIDE SEQUENCE [LARGE SCALE GENOMIC DNA]</scope>
    <source>
        <strain evidence="2 3">MUCL 94</strain>
    </source>
</reference>
<evidence type="ECO:0000313" key="2">
    <source>
        <dbReference type="EMBL" id="KAF7940786.1"/>
    </source>
</evidence>
<dbReference type="RefSeq" id="XP_038731675.1">
    <property type="nucleotide sequence ID" value="XM_038877485.1"/>
</dbReference>
<proteinExistence type="predicted"/>
<feature type="region of interest" description="Disordered" evidence="1">
    <location>
        <begin position="40"/>
        <end position="67"/>
    </location>
</feature>
<evidence type="ECO:0000313" key="3">
    <source>
        <dbReference type="Proteomes" id="UP000710849"/>
    </source>
</evidence>
<gene>
    <name evidence="2" type="ORF">EAE97_006972</name>
</gene>
<dbReference type="GeneID" id="62150561"/>
<dbReference type="AlphaFoldDB" id="A0A9P5IQF3"/>
<dbReference type="Proteomes" id="UP000710849">
    <property type="component" value="Unassembled WGS sequence"/>
</dbReference>
<dbReference type="EMBL" id="RCSW01000013">
    <property type="protein sequence ID" value="KAF7940786.1"/>
    <property type="molecule type" value="Genomic_DNA"/>
</dbReference>
<keyword evidence="3" id="KW-1185">Reference proteome</keyword>